<proteinExistence type="predicted"/>
<dbReference type="Proteomes" id="UP000030747">
    <property type="component" value="Unassembled WGS sequence"/>
</dbReference>
<organism evidence="2 3">
    <name type="scientific">Eimeria tenella</name>
    <name type="common">Coccidian parasite</name>
    <dbReference type="NCBI Taxonomy" id="5802"/>
    <lineage>
        <taxon>Eukaryota</taxon>
        <taxon>Sar</taxon>
        <taxon>Alveolata</taxon>
        <taxon>Apicomplexa</taxon>
        <taxon>Conoidasida</taxon>
        <taxon>Coccidia</taxon>
        <taxon>Eucoccidiorida</taxon>
        <taxon>Eimeriorina</taxon>
        <taxon>Eimeriidae</taxon>
        <taxon>Eimeria</taxon>
    </lineage>
</organism>
<dbReference type="OrthoDB" id="10486523at2759"/>
<evidence type="ECO:0000313" key="3">
    <source>
        <dbReference type="Proteomes" id="UP000030747"/>
    </source>
</evidence>
<evidence type="ECO:0000256" key="1">
    <source>
        <dbReference type="SAM" id="MobiDB-lite"/>
    </source>
</evidence>
<dbReference type="VEuPathDB" id="ToxoDB:ETH_00025350"/>
<feature type="region of interest" description="Disordered" evidence="1">
    <location>
        <begin position="1"/>
        <end position="76"/>
    </location>
</feature>
<reference evidence="2" key="2">
    <citation type="submission" date="2013-10" db="EMBL/GenBank/DDBJ databases">
        <authorList>
            <person name="Aslett M."/>
        </authorList>
    </citation>
    <scope>NUCLEOTIDE SEQUENCE [LARGE SCALE GENOMIC DNA]</scope>
    <source>
        <strain evidence="2">Houghton</strain>
    </source>
</reference>
<dbReference type="VEuPathDB" id="ToxoDB:ETH2_1249200"/>
<keyword evidence="3" id="KW-1185">Reference proteome</keyword>
<dbReference type="EMBL" id="HG673749">
    <property type="protein sequence ID" value="CDJ37255.1"/>
    <property type="molecule type" value="Genomic_DNA"/>
</dbReference>
<reference evidence="2" key="1">
    <citation type="submission" date="2013-10" db="EMBL/GenBank/DDBJ databases">
        <title>Genomic analysis of the causative agents of coccidiosis in chickens.</title>
        <authorList>
            <person name="Reid A.J."/>
            <person name="Blake D."/>
            <person name="Billington K."/>
            <person name="Browne H."/>
            <person name="Dunn M."/>
            <person name="Hung S."/>
            <person name="Kawahara F."/>
            <person name="Miranda-Saavedra D."/>
            <person name="Mourier T."/>
            <person name="Nagra H."/>
            <person name="Otto T.D."/>
            <person name="Rawlings N."/>
            <person name="Sanchez A."/>
            <person name="Sanders M."/>
            <person name="Subramaniam C."/>
            <person name="Tay Y."/>
            <person name="Dear P."/>
            <person name="Doerig C."/>
            <person name="Gruber A."/>
            <person name="Parkinson J."/>
            <person name="Shirley M."/>
            <person name="Wan K.L."/>
            <person name="Berriman M."/>
            <person name="Tomley F."/>
            <person name="Pain A."/>
        </authorList>
    </citation>
    <scope>NUCLEOTIDE SEQUENCE [LARGE SCALE GENOMIC DNA]</scope>
    <source>
        <strain evidence="2">Houghton</strain>
    </source>
</reference>
<feature type="compositionally biased region" description="Low complexity" evidence="1">
    <location>
        <begin position="24"/>
        <end position="47"/>
    </location>
</feature>
<protein>
    <submittedName>
        <fullName evidence="2">Uncharacterized protein</fullName>
    </submittedName>
</protein>
<feature type="compositionally biased region" description="Polar residues" evidence="1">
    <location>
        <begin position="13"/>
        <end position="23"/>
    </location>
</feature>
<dbReference type="AlphaFoldDB" id="U6KGU7"/>
<sequence length="200" mass="20489">MKTILLEDEFPTTHDSSSSQQPIATVRAPLGAAAAPQAAVVEPAASATPEVTATPAPSLEPSPQQPATAGETAATEADRAVPTFVREELDTVVQVAGSAQLAAAEELTAVTIRETAAVETTETATASPVPQEGRGARGSVLPEWVSFCIDTIASVCSSIIRAARRAAAAAASVVAAIVSRGSSNCEEQDPTRTEEQPDRK</sequence>
<accession>U6KGU7</accession>
<dbReference type="RefSeq" id="XP_013228093.1">
    <property type="nucleotide sequence ID" value="XM_013372639.1"/>
</dbReference>
<evidence type="ECO:0000313" key="2">
    <source>
        <dbReference type="EMBL" id="CDJ37255.1"/>
    </source>
</evidence>
<feature type="region of interest" description="Disordered" evidence="1">
    <location>
        <begin position="180"/>
        <end position="200"/>
    </location>
</feature>
<dbReference type="GeneID" id="25254180"/>
<feature type="compositionally biased region" description="Basic and acidic residues" evidence="1">
    <location>
        <begin position="189"/>
        <end position="200"/>
    </location>
</feature>
<gene>
    <name evidence="2" type="ORF">ETH_00025350</name>
</gene>
<feature type="compositionally biased region" description="Acidic residues" evidence="1">
    <location>
        <begin position="1"/>
        <end position="10"/>
    </location>
</feature>
<name>U6KGU7_EIMTE</name>